<keyword evidence="3" id="KW-1185">Reference proteome</keyword>
<dbReference type="GeneTree" id="ENSGT00940000164709"/>
<dbReference type="Ensembl" id="ENSMFAT00000098961.1">
    <property type="protein sequence ID" value="ENSMFAP00000057666.1"/>
    <property type="gene ID" value="ENSMFAG00000064273.1"/>
</dbReference>
<organism evidence="2 3">
    <name type="scientific">Macaca fascicularis</name>
    <name type="common">Crab-eating macaque</name>
    <name type="synonym">Cynomolgus monkey</name>
    <dbReference type="NCBI Taxonomy" id="9541"/>
    <lineage>
        <taxon>Eukaryota</taxon>
        <taxon>Metazoa</taxon>
        <taxon>Chordata</taxon>
        <taxon>Craniata</taxon>
        <taxon>Vertebrata</taxon>
        <taxon>Euteleostomi</taxon>
        <taxon>Mammalia</taxon>
        <taxon>Eutheria</taxon>
        <taxon>Euarchontoglires</taxon>
        <taxon>Primates</taxon>
        <taxon>Haplorrhini</taxon>
        <taxon>Catarrhini</taxon>
        <taxon>Cercopithecidae</taxon>
        <taxon>Cercopithecinae</taxon>
        <taxon>Macaca</taxon>
    </lineage>
</organism>
<dbReference type="PANTHER" id="PTHR12138:SF162">
    <property type="entry name" value="CHROMOSOME UNDETERMINED SCAFFOLD_275, WHOLE GENOME SHOTGUN SEQUENCE"/>
    <property type="match status" value="1"/>
</dbReference>
<name>A0A7N9IEI8_MACFA</name>
<proteinExistence type="predicted"/>
<accession>A0A7N9IEI8</accession>
<protein>
    <submittedName>
        <fullName evidence="2">Uncharacterized protein</fullName>
    </submittedName>
</protein>
<dbReference type="PRINTS" id="PR02045">
    <property type="entry name" value="F138DOMAIN"/>
</dbReference>
<dbReference type="PANTHER" id="PTHR12138">
    <property type="entry name" value="PRIMATE-EXPANDED PROTEIN FAMILY"/>
    <property type="match status" value="1"/>
</dbReference>
<evidence type="ECO:0000256" key="1">
    <source>
        <dbReference type="SAM" id="MobiDB-lite"/>
    </source>
</evidence>
<reference evidence="2" key="2">
    <citation type="submission" date="2025-08" db="UniProtKB">
        <authorList>
            <consortium name="Ensembl"/>
        </authorList>
    </citation>
    <scope>IDENTIFICATION</scope>
</reference>
<reference evidence="2 3" key="1">
    <citation type="submission" date="2013-03" db="EMBL/GenBank/DDBJ databases">
        <authorList>
            <person name="Warren W."/>
            <person name="Wilson R.K."/>
        </authorList>
    </citation>
    <scope>NUCLEOTIDE SEQUENCE</scope>
</reference>
<dbReference type="Proteomes" id="UP000233100">
    <property type="component" value="Chromosome 3"/>
</dbReference>
<sequence>MMPAHCNLPVPGSSEFSCLSLPTSWDYRSPPSRPTNLVFLVELGFRHVGQAGLELLTSGDPPASASQSVGITGETKAGGSLEPWDWTTLGNTARPRRYKNLKYATRGGARLWSQLLERPRGATTPA</sequence>
<reference evidence="2" key="3">
    <citation type="submission" date="2025-09" db="UniProtKB">
        <authorList>
            <consortium name="Ensembl"/>
        </authorList>
    </citation>
    <scope>IDENTIFICATION</scope>
</reference>
<feature type="region of interest" description="Disordered" evidence="1">
    <location>
        <begin position="58"/>
        <end position="83"/>
    </location>
</feature>
<evidence type="ECO:0000313" key="3">
    <source>
        <dbReference type="Proteomes" id="UP000233100"/>
    </source>
</evidence>
<dbReference type="AlphaFoldDB" id="A0A7N9IEI8"/>
<evidence type="ECO:0000313" key="2">
    <source>
        <dbReference type="Ensembl" id="ENSMFAP00000057666.1"/>
    </source>
</evidence>